<evidence type="ECO:0000256" key="6">
    <source>
        <dbReference type="ARBA" id="ARBA00022842"/>
    </source>
</evidence>
<keyword evidence="5" id="KW-0067">ATP-binding</keyword>
<evidence type="ECO:0000256" key="8">
    <source>
        <dbReference type="ARBA" id="ARBA00023118"/>
    </source>
</evidence>
<evidence type="ECO:0000313" key="14">
    <source>
        <dbReference type="Proteomes" id="UP000582837"/>
    </source>
</evidence>
<comment type="caution">
    <text evidence="13">The sequence shown here is derived from an EMBL/GenBank/DDBJ whole genome shotgun (WGS) entry which is preliminary data.</text>
</comment>
<evidence type="ECO:0000256" key="9">
    <source>
        <dbReference type="ARBA" id="ARBA00044145"/>
    </source>
</evidence>
<dbReference type="GO" id="GO:0016779">
    <property type="term" value="F:nucleotidyltransferase activity"/>
    <property type="evidence" value="ECO:0007669"/>
    <property type="project" value="UniProtKB-KW"/>
</dbReference>
<dbReference type="AlphaFoldDB" id="A0A841GWW0"/>
<evidence type="ECO:0000256" key="2">
    <source>
        <dbReference type="ARBA" id="ARBA00022695"/>
    </source>
</evidence>
<dbReference type="Proteomes" id="UP000582837">
    <property type="component" value="Unassembled WGS sequence"/>
</dbReference>
<dbReference type="RefSeq" id="WP_170035750.1">
    <property type="nucleotide sequence ID" value="NZ_JABDTL010000001.1"/>
</dbReference>
<evidence type="ECO:0000256" key="3">
    <source>
        <dbReference type="ARBA" id="ARBA00022723"/>
    </source>
</evidence>
<protein>
    <recommendedName>
        <fullName evidence="9">Cyclic GMP-AMP synthase</fullName>
    </recommendedName>
</protein>
<proteinExistence type="predicted"/>
<keyword evidence="7" id="KW-0546">Nucleotide metabolism</keyword>
<organism evidence="13 14">
    <name type="scientific">Longimicrobium terrae</name>
    <dbReference type="NCBI Taxonomy" id="1639882"/>
    <lineage>
        <taxon>Bacteria</taxon>
        <taxon>Pseudomonadati</taxon>
        <taxon>Gemmatimonadota</taxon>
        <taxon>Longimicrobiia</taxon>
        <taxon>Longimicrobiales</taxon>
        <taxon>Longimicrobiaceae</taxon>
        <taxon>Longimicrobium</taxon>
    </lineage>
</organism>
<dbReference type="EMBL" id="JACHIA010000004">
    <property type="protein sequence ID" value="MBB6070363.1"/>
    <property type="molecule type" value="Genomic_DNA"/>
</dbReference>
<evidence type="ECO:0000256" key="11">
    <source>
        <dbReference type="SAM" id="Coils"/>
    </source>
</evidence>
<dbReference type="GO" id="GO:0005524">
    <property type="term" value="F:ATP binding"/>
    <property type="evidence" value="ECO:0007669"/>
    <property type="project" value="UniProtKB-KW"/>
</dbReference>
<feature type="coiled-coil region" evidence="11">
    <location>
        <begin position="281"/>
        <end position="308"/>
    </location>
</feature>
<evidence type="ECO:0000313" key="13">
    <source>
        <dbReference type="EMBL" id="MBB6070363.1"/>
    </source>
</evidence>
<evidence type="ECO:0000256" key="5">
    <source>
        <dbReference type="ARBA" id="ARBA00022840"/>
    </source>
</evidence>
<keyword evidence="1" id="KW-0808">Transferase</keyword>
<dbReference type="GO" id="GO:0046872">
    <property type="term" value="F:metal ion binding"/>
    <property type="evidence" value="ECO:0007669"/>
    <property type="project" value="UniProtKB-KW"/>
</dbReference>
<gene>
    <name evidence="13" type="ORF">HNQ61_001982</name>
</gene>
<dbReference type="CDD" id="cd05400">
    <property type="entry name" value="NT_2-5OAS_ClassI-CCAase"/>
    <property type="match status" value="1"/>
</dbReference>
<dbReference type="GO" id="GO:0051607">
    <property type="term" value="P:defense response to virus"/>
    <property type="evidence" value="ECO:0007669"/>
    <property type="project" value="UniProtKB-KW"/>
</dbReference>
<comment type="catalytic activity">
    <reaction evidence="10">
        <text>GTP + ATP = 3',3'-cGAMP + 2 diphosphate</text>
        <dbReference type="Rhea" id="RHEA:35647"/>
        <dbReference type="ChEBI" id="CHEBI:30616"/>
        <dbReference type="ChEBI" id="CHEBI:33019"/>
        <dbReference type="ChEBI" id="CHEBI:37565"/>
        <dbReference type="ChEBI" id="CHEBI:71501"/>
    </reaction>
    <physiologicalReaction direction="left-to-right" evidence="10">
        <dbReference type="Rhea" id="RHEA:35648"/>
    </physiologicalReaction>
</comment>
<keyword evidence="3" id="KW-0479">Metal-binding</keyword>
<keyword evidence="14" id="KW-1185">Reference proteome</keyword>
<keyword evidence="11" id="KW-0175">Coiled coil</keyword>
<reference evidence="13 14" key="1">
    <citation type="submission" date="2020-08" db="EMBL/GenBank/DDBJ databases">
        <title>Genomic Encyclopedia of Type Strains, Phase IV (KMG-IV): sequencing the most valuable type-strain genomes for metagenomic binning, comparative biology and taxonomic classification.</title>
        <authorList>
            <person name="Goeker M."/>
        </authorList>
    </citation>
    <scope>NUCLEOTIDE SEQUENCE [LARGE SCALE GENOMIC DNA]</scope>
    <source>
        <strain evidence="13 14">DSM 29007</strain>
    </source>
</reference>
<keyword evidence="2" id="KW-0548">Nucleotidyltransferase</keyword>
<dbReference type="InterPro" id="IPR048445">
    <property type="entry name" value="DncV-like_NTFase"/>
</dbReference>
<evidence type="ECO:0000256" key="7">
    <source>
        <dbReference type="ARBA" id="ARBA00023080"/>
    </source>
</evidence>
<keyword evidence="6" id="KW-0460">Magnesium</keyword>
<name>A0A841GWW0_9BACT</name>
<sequence length="349" mass="40259">MANVQKQFEEFDGKIRLGRFDENATLREKRDIIRRKLDRKLPDVFKDHGEECPEYFYRDQGSYDVGTGVKPLDSDYDIDQGLYFEVSTGEWDPVILKKRVWKALDGHTDEVRIRRPCVTVQYHEAGEPVYHVDIAVYANANGDGKARLAVGRESTPTEKRKWELSHPKALKEKIRERFPDADDRKQFRRAVRALKRWKDKKFSSDGNAAPLGIGLTVLVYDDLQATYSDIFARTPDDLQTLRKLVEAVLGRFKPVWDAEEEKLMRRLTATLPVEPFNDVFEQMSNKQMETFEDKLKRLKEALDFASDAVDPHDACKELRKQFGDDFPVPEKQETARYHAPAIATSASSA</sequence>
<feature type="domain" description="Cyclic GMP-AMP synthase DncV-like nucleotidyltransferase" evidence="12">
    <location>
        <begin position="57"/>
        <end position="137"/>
    </location>
</feature>
<evidence type="ECO:0000256" key="10">
    <source>
        <dbReference type="ARBA" id="ARBA00048304"/>
    </source>
</evidence>
<dbReference type="GO" id="GO:0009117">
    <property type="term" value="P:nucleotide metabolic process"/>
    <property type="evidence" value="ECO:0007669"/>
    <property type="project" value="UniProtKB-KW"/>
</dbReference>
<evidence type="ECO:0000256" key="1">
    <source>
        <dbReference type="ARBA" id="ARBA00022679"/>
    </source>
</evidence>
<accession>A0A841GWW0</accession>
<evidence type="ECO:0000259" key="12">
    <source>
        <dbReference type="Pfam" id="PF21654"/>
    </source>
</evidence>
<keyword evidence="4" id="KW-0547">Nucleotide-binding</keyword>
<dbReference type="InterPro" id="IPR006116">
    <property type="entry name" value="NT_2-5OAS_ClassI-CCAase"/>
</dbReference>
<evidence type="ECO:0000256" key="4">
    <source>
        <dbReference type="ARBA" id="ARBA00022741"/>
    </source>
</evidence>
<keyword evidence="8" id="KW-0051">Antiviral defense</keyword>
<dbReference type="Pfam" id="PF21654">
    <property type="entry name" value="DncV-like_NTFase"/>
    <property type="match status" value="1"/>
</dbReference>